<gene>
    <name evidence="4" type="ORF">V0U35_13025</name>
</gene>
<dbReference type="EMBL" id="JAZDRO010000007">
    <property type="protein sequence ID" value="MEE2567602.1"/>
    <property type="molecule type" value="Genomic_DNA"/>
</dbReference>
<keyword evidence="2" id="KW-0472">Membrane</keyword>
<dbReference type="Gene3D" id="3.10.350.10">
    <property type="entry name" value="LysM domain"/>
    <property type="match status" value="1"/>
</dbReference>
<keyword evidence="5" id="KW-1185">Reference proteome</keyword>
<dbReference type="InterPro" id="IPR018392">
    <property type="entry name" value="LysM"/>
</dbReference>
<evidence type="ECO:0000313" key="5">
    <source>
        <dbReference type="Proteomes" id="UP001310692"/>
    </source>
</evidence>
<feature type="compositionally biased region" description="Acidic residues" evidence="1">
    <location>
        <begin position="324"/>
        <end position="333"/>
    </location>
</feature>
<dbReference type="PANTHER" id="PTHR34700:SF4">
    <property type="entry name" value="PHAGE-LIKE ELEMENT PBSX PROTEIN XKDP"/>
    <property type="match status" value="1"/>
</dbReference>
<keyword evidence="2" id="KW-1133">Transmembrane helix</keyword>
<feature type="domain" description="LysM" evidence="3">
    <location>
        <begin position="268"/>
        <end position="317"/>
    </location>
</feature>
<feature type="transmembrane region" description="Helical" evidence="2">
    <location>
        <begin position="7"/>
        <end position="25"/>
    </location>
</feature>
<evidence type="ECO:0000313" key="4">
    <source>
        <dbReference type="EMBL" id="MEE2567602.1"/>
    </source>
</evidence>
<dbReference type="InterPro" id="IPR036779">
    <property type="entry name" value="LysM_dom_sf"/>
</dbReference>
<dbReference type="Proteomes" id="UP001310692">
    <property type="component" value="Unassembled WGS sequence"/>
</dbReference>
<dbReference type="PANTHER" id="PTHR34700">
    <property type="entry name" value="POTASSIUM BINDING PROTEIN KBP"/>
    <property type="match status" value="1"/>
</dbReference>
<protein>
    <submittedName>
        <fullName evidence="4">LysM peptidoglycan-binding domain-containing protein</fullName>
    </submittedName>
</protein>
<comment type="caution">
    <text evidence="4">The sequence shown here is derived from an EMBL/GenBank/DDBJ whole genome shotgun (WGS) entry which is preliminary data.</text>
</comment>
<name>A0ABU7M240_9PROT</name>
<evidence type="ECO:0000259" key="3">
    <source>
        <dbReference type="PROSITE" id="PS51782"/>
    </source>
</evidence>
<dbReference type="PROSITE" id="PS51782">
    <property type="entry name" value="LYSM"/>
    <property type="match status" value="1"/>
</dbReference>
<evidence type="ECO:0000256" key="1">
    <source>
        <dbReference type="SAM" id="MobiDB-lite"/>
    </source>
</evidence>
<dbReference type="InterPro" id="IPR013783">
    <property type="entry name" value="Ig-like_fold"/>
</dbReference>
<dbReference type="Pfam" id="PF01476">
    <property type="entry name" value="LysM"/>
    <property type="match status" value="1"/>
</dbReference>
<dbReference type="SUPFAM" id="SSF54106">
    <property type="entry name" value="LysM domain"/>
    <property type="match status" value="1"/>
</dbReference>
<dbReference type="InterPro" id="IPR052196">
    <property type="entry name" value="Bact_Kbp"/>
</dbReference>
<feature type="region of interest" description="Disordered" evidence="1">
    <location>
        <begin position="314"/>
        <end position="333"/>
    </location>
</feature>
<dbReference type="CDD" id="cd00118">
    <property type="entry name" value="LysM"/>
    <property type="match status" value="1"/>
</dbReference>
<sequence>MTAMRSLIIAGILAAAAIIAAIIYITTRTGGDDAAVDPASTAQNAPGPLIDDAVTTTAPPSFDIVRVDPRGTAVIAGRGAPGAVVAVLGDNEEIARADVDDRGEWVIILDEPLPAGSLELGLLMTMPDGREVRSEQVVIVSIPESRDETPLVVLGRPGEASRVLQGPVDGIEMGPLALETVDYDEAGGVIFSGRADPDMRVRVIANGSTIGETTVGSDGRWTVRAGDTLAPGLYDLQIDMLGPDGRVLAVIALPFERAAPGAVNLGPDSVVVQPGNSLWRIARRLYGSGVQYTVIYQANRDQIRDPDMIYPGQVFTTPSQGDDYPAEDLTDDG</sequence>
<reference evidence="4 5" key="1">
    <citation type="submission" date="2024-01" db="EMBL/GenBank/DDBJ databases">
        <title>Hyphobacterium bacterium isolated from marine sediment.</title>
        <authorList>
            <person name="Zhao S."/>
        </authorList>
    </citation>
    <scope>NUCLEOTIDE SEQUENCE [LARGE SCALE GENOMIC DNA]</scope>
    <source>
        <strain evidence="4 5">Y60-23</strain>
    </source>
</reference>
<organism evidence="4 5">
    <name type="scientific">Hyphobacterium marinum</name>
    <dbReference type="NCBI Taxonomy" id="3116574"/>
    <lineage>
        <taxon>Bacteria</taxon>
        <taxon>Pseudomonadati</taxon>
        <taxon>Pseudomonadota</taxon>
        <taxon>Alphaproteobacteria</taxon>
        <taxon>Maricaulales</taxon>
        <taxon>Maricaulaceae</taxon>
        <taxon>Hyphobacterium</taxon>
    </lineage>
</organism>
<keyword evidence="2" id="KW-0812">Transmembrane</keyword>
<proteinExistence type="predicted"/>
<dbReference type="Gene3D" id="2.60.40.10">
    <property type="entry name" value="Immunoglobulins"/>
    <property type="match status" value="1"/>
</dbReference>
<dbReference type="RefSeq" id="WP_330197171.1">
    <property type="nucleotide sequence ID" value="NZ_JAZDRO010000007.1"/>
</dbReference>
<accession>A0ABU7M240</accession>
<dbReference type="SMART" id="SM00257">
    <property type="entry name" value="LysM"/>
    <property type="match status" value="1"/>
</dbReference>
<evidence type="ECO:0000256" key="2">
    <source>
        <dbReference type="SAM" id="Phobius"/>
    </source>
</evidence>